<feature type="domain" description="Flagellar hook-length control protein-like C-terminal" evidence="5">
    <location>
        <begin position="341"/>
        <end position="423"/>
    </location>
</feature>
<sequence>MPIGQNLLALFNADFSRDGFSAFASGKAVSADPDAVAAFSAVLAEQTPADLDALMAQLNAAVETEAGVADPAVEVAASGKELPADVASWLTQLAQLLQPQTTATSTEVPEPGAEPTAEQSTDDSVLAGISQQWQRWLAQLPADTPPAEAAQAGAAPMAGAPVSAAAADARNAAPATVLTETDTDVEAANGSRGGVALSELVSQLRAALRSAEGAAAESAQGSTQTAAQTARSSGDTAAPMDAAQRQAALQDSSQTLQRLQASAPQAVDEGGLARLVEKLESRLGAGNARSDADATDLSKSSAVTQMQQAGQSALSARPVTAPLQSLGVPMGQPGWSEAVVNKVMWMSSQNVQSVEIQLDPAELGPLEIKIQTRGQEHQVQFVSQNAGVRDALEGQMFRLREMFTQQGVGQLDVNVSDGSSQQRQSDGGLLAQGDGRGGERGNGSTGLGAEAADTTASASDVSAQALLAHARLVDYYA</sequence>
<comment type="function">
    <text evidence="1">Controls the length of the flagellar hook.</text>
</comment>
<accession>A0A2A3MM49</accession>
<dbReference type="PANTHER" id="PTHR37533">
    <property type="entry name" value="FLAGELLAR HOOK-LENGTH CONTROL PROTEIN"/>
    <property type="match status" value="1"/>
</dbReference>
<evidence type="ECO:0000256" key="4">
    <source>
        <dbReference type="SAM" id="MobiDB-lite"/>
    </source>
</evidence>
<organism evidence="6 7">
    <name type="scientific">Pseudomonas abyssi</name>
    <dbReference type="NCBI Taxonomy" id="170540"/>
    <lineage>
        <taxon>Bacteria</taxon>
        <taxon>Pseudomonadati</taxon>
        <taxon>Pseudomonadota</taxon>
        <taxon>Gammaproteobacteria</taxon>
        <taxon>Pseudomonadales</taxon>
        <taxon>Pseudomonadaceae</taxon>
        <taxon>Pseudomonas</taxon>
    </lineage>
</organism>
<dbReference type="GO" id="GO:0009424">
    <property type="term" value="C:bacterial-type flagellum hook"/>
    <property type="evidence" value="ECO:0007669"/>
    <property type="project" value="InterPro"/>
</dbReference>
<proteinExistence type="inferred from homology"/>
<keyword evidence="7" id="KW-1185">Reference proteome</keyword>
<feature type="region of interest" description="Disordered" evidence="4">
    <location>
        <begin position="412"/>
        <end position="451"/>
    </location>
</feature>
<dbReference type="Gene3D" id="3.30.750.140">
    <property type="match status" value="1"/>
</dbReference>
<dbReference type="AlphaFoldDB" id="A0A2A3MM49"/>
<dbReference type="InterPro" id="IPR038610">
    <property type="entry name" value="FliK-like_C_sf"/>
</dbReference>
<dbReference type="InterPro" id="IPR001635">
    <property type="entry name" value="Flag_hook_Flik"/>
</dbReference>
<protein>
    <recommendedName>
        <fullName evidence="5">Flagellar hook-length control protein-like C-terminal domain-containing protein</fullName>
    </recommendedName>
</protein>
<feature type="compositionally biased region" description="Low complexity" evidence="4">
    <location>
        <begin position="416"/>
        <end position="433"/>
    </location>
</feature>
<dbReference type="Proteomes" id="UP000242313">
    <property type="component" value="Unassembled WGS sequence"/>
</dbReference>
<dbReference type="RefSeq" id="WP_096003571.1">
    <property type="nucleotide sequence ID" value="NZ_NTMR01000003.1"/>
</dbReference>
<dbReference type="CDD" id="cd17470">
    <property type="entry name" value="T3SS_Flik_C"/>
    <property type="match status" value="1"/>
</dbReference>
<dbReference type="InterPro" id="IPR052563">
    <property type="entry name" value="FliK"/>
</dbReference>
<gene>
    <name evidence="6" type="ORF">CNQ84_03760</name>
</gene>
<comment type="similarity">
    <text evidence="2">Belongs to the FliK family.</text>
</comment>
<dbReference type="PANTHER" id="PTHR37533:SF2">
    <property type="entry name" value="FLAGELLAR HOOK-LENGTH CONTROL PROTEIN"/>
    <property type="match status" value="1"/>
</dbReference>
<feature type="region of interest" description="Disordered" evidence="4">
    <location>
        <begin position="100"/>
        <end position="123"/>
    </location>
</feature>
<name>A0A2A3MM49_9PSED</name>
<keyword evidence="3" id="KW-1005">Bacterial flagellum biogenesis</keyword>
<dbReference type="PRINTS" id="PR01007">
    <property type="entry name" value="FLGHOOKFLIK"/>
</dbReference>
<dbReference type="EMBL" id="NTMR01000003">
    <property type="protein sequence ID" value="PBK05624.1"/>
    <property type="molecule type" value="Genomic_DNA"/>
</dbReference>
<evidence type="ECO:0000259" key="5">
    <source>
        <dbReference type="Pfam" id="PF02120"/>
    </source>
</evidence>
<evidence type="ECO:0000256" key="3">
    <source>
        <dbReference type="ARBA" id="ARBA00022795"/>
    </source>
</evidence>
<feature type="compositionally biased region" description="Polar residues" evidence="4">
    <location>
        <begin position="249"/>
        <end position="263"/>
    </location>
</feature>
<evidence type="ECO:0000256" key="1">
    <source>
        <dbReference type="ARBA" id="ARBA00003944"/>
    </source>
</evidence>
<evidence type="ECO:0000313" key="7">
    <source>
        <dbReference type="Proteomes" id="UP000242313"/>
    </source>
</evidence>
<dbReference type="Pfam" id="PF02120">
    <property type="entry name" value="Flg_hook"/>
    <property type="match status" value="1"/>
</dbReference>
<dbReference type="InterPro" id="IPR021136">
    <property type="entry name" value="Flagellar_hook_control-like_C"/>
</dbReference>
<evidence type="ECO:0000313" key="6">
    <source>
        <dbReference type="EMBL" id="PBK05624.1"/>
    </source>
</evidence>
<evidence type="ECO:0000256" key="2">
    <source>
        <dbReference type="ARBA" id="ARBA00009149"/>
    </source>
</evidence>
<feature type="region of interest" description="Disordered" evidence="4">
    <location>
        <begin position="215"/>
        <end position="267"/>
    </location>
</feature>
<dbReference type="GO" id="GO:0044780">
    <property type="term" value="P:bacterial-type flagellum assembly"/>
    <property type="evidence" value="ECO:0007669"/>
    <property type="project" value="InterPro"/>
</dbReference>
<comment type="caution">
    <text evidence="6">The sequence shown here is derived from an EMBL/GenBank/DDBJ whole genome shotgun (WGS) entry which is preliminary data.</text>
</comment>
<reference evidence="6 7" key="1">
    <citation type="submission" date="2017-09" db="EMBL/GenBank/DDBJ databases">
        <title>Pseudomonas abyssi sp. nov. isolated from Abyssopelagic Water.</title>
        <authorList>
            <person name="Wei Y."/>
        </authorList>
    </citation>
    <scope>NUCLEOTIDE SEQUENCE [LARGE SCALE GENOMIC DNA]</scope>
    <source>
        <strain evidence="6 7">MT5</strain>
    </source>
</reference>
<feature type="compositionally biased region" description="Low complexity" evidence="4">
    <location>
        <begin position="215"/>
        <end position="248"/>
    </location>
</feature>